<evidence type="ECO:0000313" key="2">
    <source>
        <dbReference type="Proteomes" id="UP000013190"/>
    </source>
</evidence>
<dbReference type="RefSeq" id="WP_004661729.1">
    <property type="nucleotide sequence ID" value="NZ_BMDV01000002.1"/>
</dbReference>
<keyword evidence="2" id="KW-1185">Reference proteome</keyword>
<name>A0ABN0JP66_9GAMM</name>
<dbReference type="EMBL" id="APOJ01000023">
    <property type="protein sequence ID" value="ENU27079.1"/>
    <property type="molecule type" value="Genomic_DNA"/>
</dbReference>
<reference evidence="2" key="1">
    <citation type="submission" date="2013-02" db="EMBL/GenBank/DDBJ databases">
        <title>The Genome Sequence of Acinetobacter sp. NIPH 236.</title>
        <authorList>
            <consortium name="The Broad Institute Genome Sequencing Platform"/>
            <consortium name="The Broad Institute Genome Sequencing Center for Infectious Disease"/>
            <person name="Cerqueira G."/>
            <person name="Feldgarden M."/>
            <person name="Courvalin P."/>
            <person name="Perichon B."/>
            <person name="Grillot-Courvalin C."/>
            <person name="Clermont D."/>
            <person name="Rocha E."/>
            <person name="Yoon E.-J."/>
            <person name="Nemec A."/>
            <person name="Walker B."/>
            <person name="Young S.K."/>
            <person name="Zeng Q."/>
            <person name="Gargeya S."/>
            <person name="Fitzgerald M."/>
            <person name="Haas B."/>
            <person name="Abouelleil A."/>
            <person name="Alvarado L."/>
            <person name="Arachchi H.M."/>
            <person name="Berlin A.M."/>
            <person name="Chapman S.B."/>
            <person name="Dewar J."/>
            <person name="Goldberg J."/>
            <person name="Griggs A."/>
            <person name="Gujja S."/>
            <person name="Hansen M."/>
            <person name="Howarth C."/>
            <person name="Imamovic A."/>
            <person name="Larimer J."/>
            <person name="McCowan C."/>
            <person name="Murphy C."/>
            <person name="Neiman D."/>
            <person name="Pearson M."/>
            <person name="Priest M."/>
            <person name="Roberts A."/>
            <person name="Saif S."/>
            <person name="Shea T."/>
            <person name="Sisk P."/>
            <person name="Sykes S."/>
            <person name="Wortman J."/>
            <person name="Nusbaum C."/>
            <person name="Birren B."/>
        </authorList>
    </citation>
    <scope>NUCLEOTIDE SEQUENCE [LARGE SCALE GENOMIC DNA]</scope>
    <source>
        <strain evidence="2">NIPH 236</strain>
    </source>
</reference>
<reference evidence="1 2" key="2">
    <citation type="journal article" date="2016" name="Int. J. Syst. Evol. Microbiol.">
        <title>Taxonomy of haemolytic and/or proteolytic strains of the genus Acinetobacter with the proposal of Acinetobacter courvalinii sp. nov. (genomic species 14 sensu Bouvet &amp; Jeanjean), Acinetobacter dispersus sp. nov. (genomic species 17), Acinetobacter modestus sp. nov., Acinetobacter proteolyticus sp. nov. and Acinetobacter vivianii sp. nov.</title>
        <authorList>
            <person name="Nemec A."/>
            <person name="Radolfova-Krizova L."/>
            <person name="Maixnerova M."/>
            <person name="Vrestiakova E."/>
            <person name="Jezek P."/>
            <person name="Sedo O."/>
        </authorList>
    </citation>
    <scope>NUCLEOTIDE SEQUENCE [LARGE SCALE GENOMIC DNA]</scope>
    <source>
        <strain evidence="1 2">NIPH 236</strain>
    </source>
</reference>
<dbReference type="GeneID" id="92835083"/>
<dbReference type="Proteomes" id="UP000013190">
    <property type="component" value="Unassembled WGS sequence"/>
</dbReference>
<evidence type="ECO:0008006" key="3">
    <source>
        <dbReference type="Google" id="ProtNLM"/>
    </source>
</evidence>
<protein>
    <recommendedName>
        <fullName evidence="3">SWIM-type domain-containing protein</fullName>
    </recommendedName>
</protein>
<accession>A0ABN0JP66</accession>
<comment type="caution">
    <text evidence="1">The sequence shown here is derived from an EMBL/GenBank/DDBJ whole genome shotgun (WGS) entry which is preliminary data.</text>
</comment>
<gene>
    <name evidence="1" type="ORF">F992_01684</name>
</gene>
<evidence type="ECO:0000313" key="1">
    <source>
        <dbReference type="EMBL" id="ENU27079.1"/>
    </source>
</evidence>
<sequence>MSNNEVFQDAYNQMQEALKNGKLRRYANNQFSRNESQRNKEFNRDFKRPAPKFLTTNDIDDVKNYDAGQILRLTLGNQGGIIELDTQDLRAFKQNIEFIESLYKKKGKKGVVSKGITAKQIIDASHPDDVDRANKQIYIAAPLSQKNGVVHFLTNAGPQSKVQNHHVHVEFLAFQNLKNTIGYTAQNAKNLLNFGRLKFECDCERHDFFGYRYIATIGGYGYGRPEHGYPKIRNELLVGVACKHVLRVMDYIRSPMGIAYISKQIEKARIKKTTKQDEERQYSTDVQIQDQLDQQGSPRTIKADHAAAERRMMRKSQEMAKKHWAKDLKELKKLTDKLSDVTDMQSKQLQARQQALGKGLSEQELVAVEAYITNMMAQRGKN</sequence>
<organism evidence="1 2">
    <name type="scientific">Acinetobacter modestus</name>
    <dbReference type="NCBI Taxonomy" id="1776740"/>
    <lineage>
        <taxon>Bacteria</taxon>
        <taxon>Pseudomonadati</taxon>
        <taxon>Pseudomonadota</taxon>
        <taxon>Gammaproteobacteria</taxon>
        <taxon>Moraxellales</taxon>
        <taxon>Moraxellaceae</taxon>
        <taxon>Acinetobacter</taxon>
    </lineage>
</organism>
<proteinExistence type="predicted"/>